<dbReference type="InterPro" id="IPR036397">
    <property type="entry name" value="RNaseH_sf"/>
</dbReference>
<dbReference type="InterPro" id="IPR012337">
    <property type="entry name" value="RNaseH-like_sf"/>
</dbReference>
<feature type="domain" description="N-acetyltransferase" evidence="2">
    <location>
        <begin position="169"/>
        <end position="242"/>
    </location>
</feature>
<dbReference type="SUPFAM" id="SSF53098">
    <property type="entry name" value="Ribonuclease H-like"/>
    <property type="match status" value="1"/>
</dbReference>
<comment type="caution">
    <text evidence="3">The sequence shown here is derived from an EMBL/GenBank/DDBJ whole genome shotgun (WGS) entry which is preliminary data.</text>
</comment>
<dbReference type="InterPro" id="IPR000182">
    <property type="entry name" value="GNAT_dom"/>
</dbReference>
<feature type="region of interest" description="Disordered" evidence="1">
    <location>
        <begin position="558"/>
        <end position="578"/>
    </location>
</feature>
<protein>
    <submittedName>
        <fullName evidence="3">3'-5' exonuclease</fullName>
    </submittedName>
</protein>
<dbReference type="PROSITE" id="PS51186">
    <property type="entry name" value="GNAT"/>
    <property type="match status" value="1"/>
</dbReference>
<dbReference type="InterPro" id="IPR002562">
    <property type="entry name" value="3'-5'_exonuclease_dom"/>
</dbReference>
<evidence type="ECO:0000313" key="3">
    <source>
        <dbReference type="EMBL" id="KAK8052921.1"/>
    </source>
</evidence>
<accession>A0ABR1U1Z0</accession>
<dbReference type="Gene3D" id="3.40.630.30">
    <property type="match status" value="1"/>
</dbReference>
<keyword evidence="3" id="KW-0378">Hydrolase</keyword>
<dbReference type="GO" id="GO:0004527">
    <property type="term" value="F:exonuclease activity"/>
    <property type="evidence" value="ECO:0007669"/>
    <property type="project" value="UniProtKB-KW"/>
</dbReference>
<dbReference type="PANTHER" id="PTHR43040:SF1">
    <property type="entry name" value="RIBONUCLEASE D"/>
    <property type="match status" value="1"/>
</dbReference>
<evidence type="ECO:0000256" key="1">
    <source>
        <dbReference type="SAM" id="MobiDB-lite"/>
    </source>
</evidence>
<dbReference type="CDD" id="cd04301">
    <property type="entry name" value="NAT_SF"/>
    <property type="match status" value="1"/>
</dbReference>
<feature type="region of interest" description="Disordered" evidence="1">
    <location>
        <begin position="107"/>
        <end position="135"/>
    </location>
</feature>
<dbReference type="PANTHER" id="PTHR43040">
    <property type="entry name" value="RIBONUCLEASE D"/>
    <property type="match status" value="1"/>
</dbReference>
<keyword evidence="4" id="KW-1185">Reference proteome</keyword>
<dbReference type="Pfam" id="PF01612">
    <property type="entry name" value="DNA_pol_A_exo1"/>
    <property type="match status" value="1"/>
</dbReference>
<keyword evidence="3" id="KW-0540">Nuclease</keyword>
<reference evidence="3 4" key="1">
    <citation type="submission" date="2023-01" db="EMBL/GenBank/DDBJ databases">
        <title>Analysis of 21 Apiospora genomes using comparative genomics revels a genus with tremendous synthesis potential of carbohydrate active enzymes and secondary metabolites.</title>
        <authorList>
            <person name="Sorensen T."/>
        </authorList>
    </citation>
    <scope>NUCLEOTIDE SEQUENCE [LARGE SCALE GENOMIC DNA]</scope>
    <source>
        <strain evidence="3 4">CBS 83171</strain>
    </source>
</reference>
<sequence>MPTSAQYYLNRATPADIPQLAAISARAFARDANTQMKAQGQRAGAFEEGMVAGLRMWIDLPPTRCVVLKAVDRRDGGILGWVCWGVRGVEVELPLSDDGDATTARLNEESTAENGGPGLGKAEAAPQDGDEQVPTPEAAARIEQFENMTSDHLAAFQTKIMPDGTRAMYIISAAVDPRAQGLGVGSRLVRWGLEQADRISPGALCWVHASEAGHRLFEGQGFAEVERLTVDLDEWAVGKKPDTGEDEGGEGTTVAAAALPVAAVVGEKLTRGKPGPSTTASSALVPVALPGTSKEIEAFFVDTPAGVSEVADRLWALAAGDNADDNCLYVDLEGVNLCRNGSVSLLILYAPVMRQAFVVDVFTLQAAAFTTKGARSDLSIQDILESAERKKAFFDVRNDSDAMFYHYGVRLRGAEDIQLMHNASRPKGYRNNLSGLSQCMARVLSPAEGVEWANSKQAGHLLFKPENGGSFDVFNVRPLSPEIISYCVGDVYYLPRLKQRWWAFLSDEWKQKVIEETEARVVKSQQDNFRPHSPDKTRSPWEDEWDWVLLDEFKPPTGDYPGSRSIWPKSKGVIEQAS</sequence>
<dbReference type="InterPro" id="IPR016181">
    <property type="entry name" value="Acyl_CoA_acyltransferase"/>
</dbReference>
<gene>
    <name evidence="3" type="ORF">PG996_012222</name>
</gene>
<evidence type="ECO:0000259" key="2">
    <source>
        <dbReference type="PROSITE" id="PS51186"/>
    </source>
</evidence>
<evidence type="ECO:0000313" key="4">
    <source>
        <dbReference type="Proteomes" id="UP001446871"/>
    </source>
</evidence>
<dbReference type="SUPFAM" id="SSF55729">
    <property type="entry name" value="Acyl-CoA N-acyltransferases (Nat)"/>
    <property type="match status" value="1"/>
</dbReference>
<keyword evidence="3" id="KW-0269">Exonuclease</keyword>
<dbReference type="EMBL" id="JAQQWM010000008">
    <property type="protein sequence ID" value="KAK8052921.1"/>
    <property type="molecule type" value="Genomic_DNA"/>
</dbReference>
<dbReference type="Pfam" id="PF00583">
    <property type="entry name" value="Acetyltransf_1"/>
    <property type="match status" value="1"/>
</dbReference>
<proteinExistence type="predicted"/>
<dbReference type="Gene3D" id="3.30.420.10">
    <property type="entry name" value="Ribonuclease H-like superfamily/Ribonuclease H"/>
    <property type="match status" value="1"/>
</dbReference>
<organism evidence="3 4">
    <name type="scientific">Apiospora saccharicola</name>
    <dbReference type="NCBI Taxonomy" id="335842"/>
    <lineage>
        <taxon>Eukaryota</taxon>
        <taxon>Fungi</taxon>
        <taxon>Dikarya</taxon>
        <taxon>Ascomycota</taxon>
        <taxon>Pezizomycotina</taxon>
        <taxon>Sordariomycetes</taxon>
        <taxon>Xylariomycetidae</taxon>
        <taxon>Amphisphaeriales</taxon>
        <taxon>Apiosporaceae</taxon>
        <taxon>Apiospora</taxon>
    </lineage>
</organism>
<dbReference type="Proteomes" id="UP001446871">
    <property type="component" value="Unassembled WGS sequence"/>
</dbReference>
<name>A0ABR1U1Z0_9PEZI</name>